<dbReference type="HOGENOM" id="CLU_103543_0_0_1"/>
<reference evidence="2 3" key="1">
    <citation type="journal article" date="2013" name="Genome Biol.">
        <title>The genome sequence of the most widely cultivated cacao type and its use to identify candidate genes regulating pod color.</title>
        <authorList>
            <person name="Motamayor J.C."/>
            <person name="Mockaitis K."/>
            <person name="Schmutz J."/>
            <person name="Haiminen N."/>
            <person name="Iii D.L."/>
            <person name="Cornejo O."/>
            <person name="Findley S.D."/>
            <person name="Zheng P."/>
            <person name="Utro F."/>
            <person name="Royaert S."/>
            <person name="Saski C."/>
            <person name="Jenkins J."/>
            <person name="Podicheti R."/>
            <person name="Zhao M."/>
            <person name="Scheffler B.E."/>
            <person name="Stack J.C."/>
            <person name="Feltus F.A."/>
            <person name="Mustiga G.M."/>
            <person name="Amores F."/>
            <person name="Phillips W."/>
            <person name="Marelli J.P."/>
            <person name="May G.D."/>
            <person name="Shapiro H."/>
            <person name="Ma J."/>
            <person name="Bustamante C.D."/>
            <person name="Schnell R.J."/>
            <person name="Main D."/>
            <person name="Gilbert D."/>
            <person name="Parida L."/>
            <person name="Kuhn D.N."/>
        </authorList>
    </citation>
    <scope>NUCLEOTIDE SEQUENCE [LARGE SCALE GENOMIC DNA]</scope>
    <source>
        <strain evidence="3">cv. Matina 1-6</strain>
    </source>
</reference>
<dbReference type="STRING" id="3641.A0A061ECY3"/>
<protein>
    <submittedName>
        <fullName evidence="2">PR domain zinc finger protein 8, putative isoform 1</fullName>
    </submittedName>
</protein>
<dbReference type="eggNOG" id="ENOG502RZCV">
    <property type="taxonomic scope" value="Eukaryota"/>
</dbReference>
<dbReference type="Gramene" id="EOY02255">
    <property type="protein sequence ID" value="EOY02255"/>
    <property type="gene ID" value="TCM_016785"/>
</dbReference>
<dbReference type="InterPro" id="IPR038971">
    <property type="entry name" value="SMR11/SMR16"/>
</dbReference>
<keyword evidence="3" id="KW-1185">Reference proteome</keyword>
<feature type="region of interest" description="Disordered" evidence="1">
    <location>
        <begin position="30"/>
        <end position="55"/>
    </location>
</feature>
<dbReference type="PANTHER" id="PTHR36310">
    <property type="entry name" value="CYCLIN-DEPENDENT PROTEIN KINASE INHIBITOR SMR11"/>
    <property type="match status" value="1"/>
</dbReference>
<sequence length="241" mass="26094">MDTGVCASKCQDLSPKLIKKSDNICIEEANREVIDPSTSSREGNEETSLGPITPDANREIGEFPYNCNSPPTAVKKPQKIPHFDPDATTNQDSLASANHCSPKTPKDGVFDPFAPGPEDMVLAPLCRKYIDEMRTSVARCLNFDCSVRNVDSGTHGTGAESISDEEMFESVYENLLEAIVSNQAEGFLNEFLNIGWDSDGCKTPPSAPCLNGVAETCPGAPIKPSGKSRNIDLGFCRKLEF</sequence>
<evidence type="ECO:0000256" key="1">
    <source>
        <dbReference type="SAM" id="MobiDB-lite"/>
    </source>
</evidence>
<evidence type="ECO:0000313" key="2">
    <source>
        <dbReference type="EMBL" id="EOY02257.1"/>
    </source>
</evidence>
<dbReference type="EMBL" id="CM001882">
    <property type="protein sequence ID" value="EOY02255.1"/>
    <property type="molecule type" value="Genomic_DNA"/>
</dbReference>
<dbReference type="Gramene" id="EOY02253">
    <property type="protein sequence ID" value="EOY02253"/>
    <property type="gene ID" value="TCM_016785"/>
</dbReference>
<feature type="region of interest" description="Disordered" evidence="1">
    <location>
        <begin position="76"/>
        <end position="101"/>
    </location>
</feature>
<dbReference type="Gramene" id="EOY02257">
    <property type="protein sequence ID" value="EOY02257"/>
    <property type="gene ID" value="TCM_016785"/>
</dbReference>
<dbReference type="Proteomes" id="UP000026915">
    <property type="component" value="Chromosome 4"/>
</dbReference>
<name>A0A061ECY3_THECC</name>
<organism evidence="2 3">
    <name type="scientific">Theobroma cacao</name>
    <name type="common">Cacao</name>
    <name type="synonym">Cocoa</name>
    <dbReference type="NCBI Taxonomy" id="3641"/>
    <lineage>
        <taxon>Eukaryota</taxon>
        <taxon>Viridiplantae</taxon>
        <taxon>Streptophyta</taxon>
        <taxon>Embryophyta</taxon>
        <taxon>Tracheophyta</taxon>
        <taxon>Spermatophyta</taxon>
        <taxon>Magnoliopsida</taxon>
        <taxon>eudicotyledons</taxon>
        <taxon>Gunneridae</taxon>
        <taxon>Pentapetalae</taxon>
        <taxon>rosids</taxon>
        <taxon>malvids</taxon>
        <taxon>Malvales</taxon>
        <taxon>Malvaceae</taxon>
        <taxon>Byttnerioideae</taxon>
        <taxon>Theobroma</taxon>
    </lineage>
</organism>
<dbReference type="AlphaFoldDB" id="A0A061ECY3"/>
<dbReference type="PANTHER" id="PTHR36310:SF1">
    <property type="entry name" value="CYCLIN-DEPENDENT PROTEIN KINASE INHIBITOR SMR11"/>
    <property type="match status" value="1"/>
</dbReference>
<proteinExistence type="predicted"/>
<evidence type="ECO:0000313" key="3">
    <source>
        <dbReference type="Proteomes" id="UP000026915"/>
    </source>
</evidence>
<dbReference type="InParanoid" id="A0A061ECY3"/>
<accession>A0A061ECY3</accession>
<dbReference type="OMA" id="LAPRCKK"/>
<dbReference type="FunCoup" id="A0A061ECY3">
    <property type="interactions" value="4"/>
</dbReference>
<dbReference type="EMBL" id="CM001882">
    <property type="protein sequence ID" value="EOY02257.1"/>
    <property type="molecule type" value="Genomic_DNA"/>
</dbReference>
<gene>
    <name evidence="2" type="ORF">TCM_016785</name>
</gene>
<feature type="compositionally biased region" description="Polar residues" evidence="1">
    <location>
        <begin position="87"/>
        <end position="101"/>
    </location>
</feature>
<dbReference type="EMBL" id="CM001882">
    <property type="protein sequence ID" value="EOY02253.1"/>
    <property type="molecule type" value="Genomic_DNA"/>
</dbReference>